<dbReference type="InterPro" id="IPR003594">
    <property type="entry name" value="HATPase_dom"/>
</dbReference>
<dbReference type="GO" id="GO:0005886">
    <property type="term" value="C:plasma membrane"/>
    <property type="evidence" value="ECO:0007669"/>
    <property type="project" value="UniProtKB-SubCell"/>
</dbReference>
<evidence type="ECO:0000256" key="1">
    <source>
        <dbReference type="ARBA" id="ARBA00000085"/>
    </source>
</evidence>
<dbReference type="EC" id="2.7.13.3" evidence="3"/>
<evidence type="ECO:0000256" key="4">
    <source>
        <dbReference type="ARBA" id="ARBA00022475"/>
    </source>
</evidence>
<evidence type="ECO:0000256" key="14">
    <source>
        <dbReference type="SAM" id="Phobius"/>
    </source>
</evidence>
<evidence type="ECO:0000256" key="2">
    <source>
        <dbReference type="ARBA" id="ARBA00004651"/>
    </source>
</evidence>
<dbReference type="Proteomes" id="UP000276128">
    <property type="component" value="Unassembled WGS sequence"/>
</dbReference>
<dbReference type="SMART" id="SM00387">
    <property type="entry name" value="HATPase_c"/>
    <property type="match status" value="1"/>
</dbReference>
<feature type="domain" description="Histidine kinase" evidence="15">
    <location>
        <begin position="475"/>
        <end position="592"/>
    </location>
</feature>
<dbReference type="Pfam" id="PF00672">
    <property type="entry name" value="HAMP"/>
    <property type="match status" value="1"/>
</dbReference>
<evidence type="ECO:0000256" key="9">
    <source>
        <dbReference type="ARBA" id="ARBA00022777"/>
    </source>
</evidence>
<evidence type="ECO:0000256" key="5">
    <source>
        <dbReference type="ARBA" id="ARBA00022553"/>
    </source>
</evidence>
<dbReference type="SUPFAM" id="SSF55874">
    <property type="entry name" value="ATPase domain of HSP90 chaperone/DNA topoisomerase II/histidine kinase"/>
    <property type="match status" value="1"/>
</dbReference>
<dbReference type="Gene3D" id="3.30.565.10">
    <property type="entry name" value="Histidine kinase-like ATPase, C-terminal domain"/>
    <property type="match status" value="1"/>
</dbReference>
<feature type="domain" description="HAMP" evidence="16">
    <location>
        <begin position="312"/>
        <end position="365"/>
    </location>
</feature>
<evidence type="ECO:0000256" key="6">
    <source>
        <dbReference type="ARBA" id="ARBA00022679"/>
    </source>
</evidence>
<dbReference type="Pfam" id="PF02518">
    <property type="entry name" value="HATPase_c"/>
    <property type="match status" value="1"/>
</dbReference>
<dbReference type="InterPro" id="IPR033479">
    <property type="entry name" value="dCache_1"/>
</dbReference>
<keyword evidence="18" id="KW-1185">Reference proteome</keyword>
<dbReference type="Pfam" id="PF06580">
    <property type="entry name" value="His_kinase"/>
    <property type="match status" value="1"/>
</dbReference>
<accession>A0A3S0CY54</accession>
<evidence type="ECO:0000259" key="15">
    <source>
        <dbReference type="PROSITE" id="PS50109"/>
    </source>
</evidence>
<dbReference type="InterPro" id="IPR036890">
    <property type="entry name" value="HATPase_C_sf"/>
</dbReference>
<dbReference type="Gene3D" id="3.30.450.20">
    <property type="entry name" value="PAS domain"/>
    <property type="match status" value="2"/>
</dbReference>
<dbReference type="InterPro" id="IPR005467">
    <property type="entry name" value="His_kinase_dom"/>
</dbReference>
<dbReference type="InterPro" id="IPR050640">
    <property type="entry name" value="Bact_2-comp_sensor_kinase"/>
</dbReference>
<evidence type="ECO:0000256" key="11">
    <source>
        <dbReference type="ARBA" id="ARBA00022989"/>
    </source>
</evidence>
<evidence type="ECO:0000256" key="3">
    <source>
        <dbReference type="ARBA" id="ARBA00012438"/>
    </source>
</evidence>
<dbReference type="RefSeq" id="WP_126139424.1">
    <property type="nucleotide sequence ID" value="NZ_RXHU01000007.1"/>
</dbReference>
<dbReference type="CDD" id="cd06225">
    <property type="entry name" value="HAMP"/>
    <property type="match status" value="1"/>
</dbReference>
<dbReference type="Pfam" id="PF02743">
    <property type="entry name" value="dCache_1"/>
    <property type="match status" value="1"/>
</dbReference>
<dbReference type="PANTHER" id="PTHR34220:SF7">
    <property type="entry name" value="SENSOR HISTIDINE KINASE YPDA"/>
    <property type="match status" value="1"/>
</dbReference>
<comment type="subcellular location">
    <subcellularLocation>
        <location evidence="2">Cell membrane</location>
        <topology evidence="2">Multi-pass membrane protein</topology>
    </subcellularLocation>
</comment>
<feature type="transmembrane region" description="Helical" evidence="14">
    <location>
        <begin position="20"/>
        <end position="40"/>
    </location>
</feature>
<proteinExistence type="predicted"/>
<evidence type="ECO:0000256" key="12">
    <source>
        <dbReference type="ARBA" id="ARBA00023012"/>
    </source>
</evidence>
<dbReference type="InterPro" id="IPR003660">
    <property type="entry name" value="HAMP_dom"/>
</dbReference>
<keyword evidence="13 14" id="KW-0472">Membrane</keyword>
<dbReference type="GO" id="GO:0005524">
    <property type="term" value="F:ATP binding"/>
    <property type="evidence" value="ECO:0007669"/>
    <property type="project" value="UniProtKB-KW"/>
</dbReference>
<evidence type="ECO:0000259" key="16">
    <source>
        <dbReference type="PROSITE" id="PS50885"/>
    </source>
</evidence>
<evidence type="ECO:0000256" key="8">
    <source>
        <dbReference type="ARBA" id="ARBA00022741"/>
    </source>
</evidence>
<dbReference type="PROSITE" id="PS50885">
    <property type="entry name" value="HAMP"/>
    <property type="match status" value="1"/>
</dbReference>
<keyword evidence="6" id="KW-0808">Transferase</keyword>
<protein>
    <recommendedName>
        <fullName evidence="3">histidine kinase</fullName>
        <ecNumber evidence="3">2.7.13.3</ecNumber>
    </recommendedName>
</protein>
<dbReference type="EMBL" id="RXHU01000007">
    <property type="protein sequence ID" value="RTE11478.1"/>
    <property type="molecule type" value="Genomic_DNA"/>
</dbReference>
<dbReference type="PRINTS" id="PR00344">
    <property type="entry name" value="BCTRLSENSOR"/>
</dbReference>
<comment type="catalytic activity">
    <reaction evidence="1">
        <text>ATP + protein L-histidine = ADP + protein N-phospho-L-histidine.</text>
        <dbReference type="EC" id="2.7.13.3"/>
    </reaction>
</comment>
<keyword evidence="5" id="KW-0597">Phosphoprotein</keyword>
<dbReference type="PANTHER" id="PTHR34220">
    <property type="entry name" value="SENSOR HISTIDINE KINASE YPDA"/>
    <property type="match status" value="1"/>
</dbReference>
<dbReference type="OrthoDB" id="2491077at2"/>
<keyword evidence="11 14" id="KW-1133">Transmembrane helix</keyword>
<keyword evidence="4" id="KW-1003">Cell membrane</keyword>
<evidence type="ECO:0000256" key="13">
    <source>
        <dbReference type="ARBA" id="ARBA00023136"/>
    </source>
</evidence>
<sequence length="599" mass="67718">MRQRFKFIQKTSLTARMFTLFISLSILVVVIMASFSFYFYNKAVKHDFQTITGEASERLSYHLEFYLKQMLQSTGTMITSTLTQEWLKGERPFTSDEVNELYKAFEMYISFNFREIVNLYLVSSDKRVLALNPLKNNDYSYEPWFQQVPSGKTTALPTYRTSNGQPVMSMMIPVYSTQDVNLIGNLVVEFSLSEVTGTFMKSRLGANGFFFMLSDQDTVIYYPNVNWLGLPRQETELASLDLTNLSKSTIQTWEGRKSLVDVTRVEQTGWYIVAIVPYQEIASGLNSAINSSIITVAIIIICLIGIIPLILRKFIEPVKRMKSAMERVSRGDLSVRVEHISDINEFQSLSLSFNKMVEQLTESIQLVAELELKEVKLQLHQQEATIHALQNQINPHLLYNTLGIISGIASIEDSPLIGTISQNLADVYRYAASFSNMEVKLRDELTILRKYLDIIHVRFPKSFNSKVVIHEKYLDARILKLTLQPLVENAVKYGVEARGGGGAIIVTAYAEANDLIIEIADNGPGIDEAKQRTFRQELLVSSSDDPIHGRESLGLPNVHNRIRLKYGEHYGVAIHSFPGRGTVTSIRIPLKAKESAAEG</sequence>
<evidence type="ECO:0000256" key="7">
    <source>
        <dbReference type="ARBA" id="ARBA00022692"/>
    </source>
</evidence>
<keyword evidence="9" id="KW-0418">Kinase</keyword>
<keyword evidence="12" id="KW-0902">Two-component regulatory system</keyword>
<keyword evidence="10" id="KW-0067">ATP-binding</keyword>
<feature type="transmembrane region" description="Helical" evidence="14">
    <location>
        <begin position="293"/>
        <end position="311"/>
    </location>
</feature>
<evidence type="ECO:0000313" key="17">
    <source>
        <dbReference type="EMBL" id="RTE11478.1"/>
    </source>
</evidence>
<dbReference type="GO" id="GO:0000155">
    <property type="term" value="F:phosphorelay sensor kinase activity"/>
    <property type="evidence" value="ECO:0007669"/>
    <property type="project" value="InterPro"/>
</dbReference>
<dbReference type="Gene3D" id="1.10.8.500">
    <property type="entry name" value="HAMP domain in histidine kinase"/>
    <property type="match status" value="1"/>
</dbReference>
<name>A0A3S0CY54_9BACL</name>
<gene>
    <name evidence="17" type="ORF">EJQ19_01390</name>
</gene>
<dbReference type="InterPro" id="IPR010559">
    <property type="entry name" value="Sig_transdc_His_kin_internal"/>
</dbReference>
<dbReference type="SUPFAM" id="SSF158472">
    <property type="entry name" value="HAMP domain-like"/>
    <property type="match status" value="1"/>
</dbReference>
<evidence type="ECO:0000313" key="18">
    <source>
        <dbReference type="Proteomes" id="UP000276128"/>
    </source>
</evidence>
<dbReference type="CDD" id="cd12912">
    <property type="entry name" value="PDC2_MCP_like"/>
    <property type="match status" value="1"/>
</dbReference>
<organism evidence="17 18">
    <name type="scientific">Paenibacillus whitsoniae</name>
    <dbReference type="NCBI Taxonomy" id="2496558"/>
    <lineage>
        <taxon>Bacteria</taxon>
        <taxon>Bacillati</taxon>
        <taxon>Bacillota</taxon>
        <taxon>Bacilli</taxon>
        <taxon>Bacillales</taxon>
        <taxon>Paenibacillaceae</taxon>
        <taxon>Paenibacillus</taxon>
    </lineage>
</organism>
<dbReference type="InterPro" id="IPR004358">
    <property type="entry name" value="Sig_transdc_His_kin-like_C"/>
</dbReference>
<dbReference type="AlphaFoldDB" id="A0A3S0CY54"/>
<reference evidence="17 18" key="1">
    <citation type="submission" date="2018-12" db="EMBL/GenBank/DDBJ databases">
        <title>Bacillus ochoae sp. nov., Paenibacillus whitsoniae sp. nov., Paenibacillus spiritus sp. nov. Isolated from the Mars Exploration Rover during spacecraft assembly.</title>
        <authorList>
            <person name="Seuylemezian A."/>
            <person name="Vaishampayan P."/>
        </authorList>
    </citation>
    <scope>NUCLEOTIDE SEQUENCE [LARGE SCALE GENOMIC DNA]</scope>
    <source>
        <strain evidence="17 18">MER 54</strain>
    </source>
</reference>
<keyword evidence="8" id="KW-0547">Nucleotide-binding</keyword>
<evidence type="ECO:0000256" key="10">
    <source>
        <dbReference type="ARBA" id="ARBA00022840"/>
    </source>
</evidence>
<keyword evidence="7 14" id="KW-0812">Transmembrane</keyword>
<comment type="caution">
    <text evidence="17">The sequence shown here is derived from an EMBL/GenBank/DDBJ whole genome shotgun (WGS) entry which is preliminary data.</text>
</comment>
<dbReference type="PROSITE" id="PS50109">
    <property type="entry name" value="HIS_KIN"/>
    <property type="match status" value="1"/>
</dbReference>
<dbReference type="SMART" id="SM00304">
    <property type="entry name" value="HAMP"/>
    <property type="match status" value="1"/>
</dbReference>